<name>A0ABW5TRN0_9SPHI</name>
<gene>
    <name evidence="1" type="ORF">ACFSSE_07785</name>
</gene>
<protein>
    <submittedName>
        <fullName evidence="1">Glycosyltransferase family 4 protein</fullName>
    </submittedName>
</protein>
<dbReference type="Proteomes" id="UP001597546">
    <property type="component" value="Unassembled WGS sequence"/>
</dbReference>
<sequence>MKVIHLNTYDGNGGAGRASYRLNTALKQAGIDSQLYTFIKLGKREDIQALYPSLIGKFLATINILAERYLPRFYEKDLKVPFSLSFFGKDIHQHPALQSADIIHLHWINHGFLNPSALAKLSLLNKPIIWTMHDSNTFTGGCHVRFDCQNYKTSCGFCPLLKDAESDDISHKIWEKKNNAYQTLKPSFISPSNWLANAAKNSGLLKNRFIKTIPNTLETNIFKPIDKKIAREKLNLKVDGFILLTGFMPSKKDAHKGTSYLIEAIDLWIAKHPNLKDKVTLIVFGNRNSQSPPPFKIPVQFLGTINNDELLAQAYASADAFLTTSLDDNLPNTVMESLACGTPVISFTTGGIPDMVEHKINGYLAKYKDAEDFMKGLEWIYNHHNRSELNKNARDKVMREFAEDIISKKHIELYKQLLERV</sequence>
<dbReference type="RefSeq" id="WP_379043279.1">
    <property type="nucleotide sequence ID" value="NZ_JBHSKW010000028.1"/>
</dbReference>
<comment type="caution">
    <text evidence="1">The sequence shown here is derived from an EMBL/GenBank/DDBJ whole genome shotgun (WGS) entry which is preliminary data.</text>
</comment>
<keyword evidence="2" id="KW-1185">Reference proteome</keyword>
<dbReference type="PANTHER" id="PTHR12526">
    <property type="entry name" value="GLYCOSYLTRANSFERASE"/>
    <property type="match status" value="1"/>
</dbReference>
<dbReference type="Gene3D" id="3.40.50.2000">
    <property type="entry name" value="Glycogen Phosphorylase B"/>
    <property type="match status" value="2"/>
</dbReference>
<reference evidence="2" key="1">
    <citation type="journal article" date="2019" name="Int. J. Syst. Evol. Microbiol.">
        <title>The Global Catalogue of Microorganisms (GCM) 10K type strain sequencing project: providing services to taxonomists for standard genome sequencing and annotation.</title>
        <authorList>
            <consortium name="The Broad Institute Genomics Platform"/>
            <consortium name="The Broad Institute Genome Sequencing Center for Infectious Disease"/>
            <person name="Wu L."/>
            <person name="Ma J."/>
        </authorList>
    </citation>
    <scope>NUCLEOTIDE SEQUENCE [LARGE SCALE GENOMIC DNA]</scope>
    <source>
        <strain evidence="2">KCTC 42456</strain>
    </source>
</reference>
<proteinExistence type="predicted"/>
<dbReference type="Pfam" id="PF13692">
    <property type="entry name" value="Glyco_trans_1_4"/>
    <property type="match status" value="1"/>
</dbReference>
<evidence type="ECO:0000313" key="2">
    <source>
        <dbReference type="Proteomes" id="UP001597546"/>
    </source>
</evidence>
<organism evidence="1 2">
    <name type="scientific">Pedobacter alpinus</name>
    <dbReference type="NCBI Taxonomy" id="1590643"/>
    <lineage>
        <taxon>Bacteria</taxon>
        <taxon>Pseudomonadati</taxon>
        <taxon>Bacteroidota</taxon>
        <taxon>Sphingobacteriia</taxon>
        <taxon>Sphingobacteriales</taxon>
        <taxon>Sphingobacteriaceae</taxon>
        <taxon>Pedobacter</taxon>
    </lineage>
</organism>
<accession>A0ABW5TRN0</accession>
<dbReference type="SUPFAM" id="SSF53756">
    <property type="entry name" value="UDP-Glycosyltransferase/glycogen phosphorylase"/>
    <property type="match status" value="1"/>
</dbReference>
<dbReference type="PANTHER" id="PTHR12526:SF637">
    <property type="entry name" value="GLYCOSYLTRANSFERASE EPSF-RELATED"/>
    <property type="match status" value="1"/>
</dbReference>
<dbReference type="CDD" id="cd03825">
    <property type="entry name" value="GT4_WcaC-like"/>
    <property type="match status" value="1"/>
</dbReference>
<evidence type="ECO:0000313" key="1">
    <source>
        <dbReference type="EMBL" id="MFD2731604.1"/>
    </source>
</evidence>
<dbReference type="EMBL" id="JBHULV010000023">
    <property type="protein sequence ID" value="MFD2731604.1"/>
    <property type="molecule type" value="Genomic_DNA"/>
</dbReference>